<dbReference type="EMBL" id="DWUV01000057">
    <property type="protein sequence ID" value="HJD33488.1"/>
    <property type="molecule type" value="Genomic_DNA"/>
</dbReference>
<protein>
    <recommendedName>
        <fullName evidence="3">SynChlorMet cassette protein ScmC</fullName>
    </recommendedName>
</protein>
<accession>A0A9D2R168</accession>
<dbReference type="AlphaFoldDB" id="A0A9D2R168"/>
<comment type="caution">
    <text evidence="1">The sequence shown here is derived from an EMBL/GenBank/DDBJ whole genome shotgun (WGS) entry which is preliminary data.</text>
</comment>
<dbReference type="InterPro" id="IPR027417">
    <property type="entry name" value="P-loop_NTPase"/>
</dbReference>
<evidence type="ECO:0000313" key="2">
    <source>
        <dbReference type="Proteomes" id="UP000823897"/>
    </source>
</evidence>
<organism evidence="1 2">
    <name type="scientific">Candidatus Mediterraneibacter tabaqchaliae</name>
    <dbReference type="NCBI Taxonomy" id="2838689"/>
    <lineage>
        <taxon>Bacteria</taxon>
        <taxon>Bacillati</taxon>
        <taxon>Bacillota</taxon>
        <taxon>Clostridia</taxon>
        <taxon>Lachnospirales</taxon>
        <taxon>Lachnospiraceae</taxon>
        <taxon>Mediterraneibacter</taxon>
    </lineage>
</organism>
<dbReference type="Proteomes" id="UP000823897">
    <property type="component" value="Unassembled WGS sequence"/>
</dbReference>
<proteinExistence type="predicted"/>
<evidence type="ECO:0008006" key="3">
    <source>
        <dbReference type="Google" id="ProtNLM"/>
    </source>
</evidence>
<sequence length="283" mass="32892">MHSRKYRIAGRVIELKVPFPFAEQEQFLQFRCGGRPDIVTEFKLCRQPPENKGELIHSSDIHVFRKGTRICIEHFLSVRVKPYAWLYWDEEEPEEMVCLILEEDRELCGNMGHLFQLMRLEQICITLRAALLHTSFIRWQGKGILFTAPSGTGKSTQADLWRRTEGAEIINGDRAVLRKEGGIWKAWGLPYAGSSRIFRNESAPVGAIVVLRKNDRNELRRLRPAEAFKWIYSETVVRSWEDSYRETIIDLLTDLSMSVPVWMLSCLPDRGAVEILKKELERE</sequence>
<reference evidence="1" key="2">
    <citation type="submission" date="2021-04" db="EMBL/GenBank/DDBJ databases">
        <authorList>
            <person name="Gilroy R."/>
        </authorList>
    </citation>
    <scope>NUCLEOTIDE SEQUENCE</scope>
    <source>
        <strain evidence="1">ChiGjej3B3-11674</strain>
    </source>
</reference>
<reference evidence="1" key="1">
    <citation type="journal article" date="2021" name="PeerJ">
        <title>Extensive microbial diversity within the chicken gut microbiome revealed by metagenomics and culture.</title>
        <authorList>
            <person name="Gilroy R."/>
            <person name="Ravi A."/>
            <person name="Getino M."/>
            <person name="Pursley I."/>
            <person name="Horton D.L."/>
            <person name="Alikhan N.F."/>
            <person name="Baker D."/>
            <person name="Gharbi K."/>
            <person name="Hall N."/>
            <person name="Watson M."/>
            <person name="Adriaenssens E.M."/>
            <person name="Foster-Nyarko E."/>
            <person name="Jarju S."/>
            <person name="Secka A."/>
            <person name="Antonio M."/>
            <person name="Oren A."/>
            <person name="Chaudhuri R.R."/>
            <person name="La Ragione R."/>
            <person name="Hildebrand F."/>
            <person name="Pallen M.J."/>
        </authorList>
    </citation>
    <scope>NUCLEOTIDE SEQUENCE</scope>
    <source>
        <strain evidence="1">ChiGjej3B3-11674</strain>
    </source>
</reference>
<evidence type="ECO:0000313" key="1">
    <source>
        <dbReference type="EMBL" id="HJD33488.1"/>
    </source>
</evidence>
<dbReference type="Gene3D" id="3.40.50.300">
    <property type="entry name" value="P-loop containing nucleotide triphosphate hydrolases"/>
    <property type="match status" value="1"/>
</dbReference>
<gene>
    <name evidence="1" type="ORF">H9911_02960</name>
</gene>
<dbReference type="SUPFAM" id="SSF53795">
    <property type="entry name" value="PEP carboxykinase-like"/>
    <property type="match status" value="1"/>
</dbReference>
<name>A0A9D2R168_9FIRM</name>